<reference evidence="2" key="1">
    <citation type="journal article" date="2023" name="Mol. Phylogenet. Evol.">
        <title>Genome-scale phylogeny and comparative genomics of the fungal order Sordariales.</title>
        <authorList>
            <person name="Hensen N."/>
            <person name="Bonometti L."/>
            <person name="Westerberg I."/>
            <person name="Brannstrom I.O."/>
            <person name="Guillou S."/>
            <person name="Cros-Aarteil S."/>
            <person name="Calhoun S."/>
            <person name="Haridas S."/>
            <person name="Kuo A."/>
            <person name="Mondo S."/>
            <person name="Pangilinan J."/>
            <person name="Riley R."/>
            <person name="LaButti K."/>
            <person name="Andreopoulos B."/>
            <person name="Lipzen A."/>
            <person name="Chen C."/>
            <person name="Yan M."/>
            <person name="Daum C."/>
            <person name="Ng V."/>
            <person name="Clum A."/>
            <person name="Steindorff A."/>
            <person name="Ohm R.A."/>
            <person name="Martin F."/>
            <person name="Silar P."/>
            <person name="Natvig D.O."/>
            <person name="Lalanne C."/>
            <person name="Gautier V."/>
            <person name="Ament-Velasquez S.L."/>
            <person name="Kruys A."/>
            <person name="Hutchinson M.I."/>
            <person name="Powell A.J."/>
            <person name="Barry K."/>
            <person name="Miller A.N."/>
            <person name="Grigoriev I.V."/>
            <person name="Debuchy R."/>
            <person name="Gladieux P."/>
            <person name="Hiltunen Thoren M."/>
            <person name="Johannesson H."/>
        </authorList>
    </citation>
    <scope>NUCLEOTIDE SEQUENCE</scope>
    <source>
        <strain evidence="2">PSN293</strain>
    </source>
</reference>
<accession>A0AAN6YAE2</accession>
<organism evidence="2 3">
    <name type="scientific">Rhypophila decipiens</name>
    <dbReference type="NCBI Taxonomy" id="261697"/>
    <lineage>
        <taxon>Eukaryota</taxon>
        <taxon>Fungi</taxon>
        <taxon>Dikarya</taxon>
        <taxon>Ascomycota</taxon>
        <taxon>Pezizomycotina</taxon>
        <taxon>Sordariomycetes</taxon>
        <taxon>Sordariomycetidae</taxon>
        <taxon>Sordariales</taxon>
        <taxon>Naviculisporaceae</taxon>
        <taxon>Rhypophila</taxon>
    </lineage>
</organism>
<feature type="signal peptide" evidence="1">
    <location>
        <begin position="1"/>
        <end position="23"/>
    </location>
</feature>
<evidence type="ECO:0000313" key="3">
    <source>
        <dbReference type="Proteomes" id="UP001301769"/>
    </source>
</evidence>
<proteinExistence type="predicted"/>
<evidence type="ECO:0000313" key="2">
    <source>
        <dbReference type="EMBL" id="KAK4214280.1"/>
    </source>
</evidence>
<dbReference type="AlphaFoldDB" id="A0AAN6YAE2"/>
<feature type="chain" id="PRO_5043025496" evidence="1">
    <location>
        <begin position="24"/>
        <end position="395"/>
    </location>
</feature>
<protein>
    <submittedName>
        <fullName evidence="2">Uncharacterized protein</fullName>
    </submittedName>
</protein>
<evidence type="ECO:0000256" key="1">
    <source>
        <dbReference type="SAM" id="SignalP"/>
    </source>
</evidence>
<dbReference type="Proteomes" id="UP001301769">
    <property type="component" value="Unassembled WGS sequence"/>
</dbReference>
<dbReference type="EMBL" id="MU858096">
    <property type="protein sequence ID" value="KAK4214280.1"/>
    <property type="molecule type" value="Genomic_DNA"/>
</dbReference>
<name>A0AAN6YAE2_9PEZI</name>
<keyword evidence="1" id="KW-0732">Signal</keyword>
<comment type="caution">
    <text evidence="2">The sequence shown here is derived from an EMBL/GenBank/DDBJ whole genome shotgun (WGS) entry which is preliminary data.</text>
</comment>
<sequence>MGLLKETSTLLLITAAFFSAATARSCKSCGAKDSLLVLFRSDDFSAEALPFCSSFLDLPASTSDLTVTPTVVSTVTETDHVTELLTSIETSTVTTTVTAVPAPAGKRDGFARRAVDYPSWLATKYLPARVSSACHCLGVPLAVTTRTVSDPAVTLTATAMVTDTTTSTIHSTAIATTTNLVQPPAPSIVERRALLQVLRKSTNAAVGWIYMSSGPAITSDPTLAVPVRFNLTTGATTASTVRLVIEGYNVAMSFTVPASQMLKNYYGSVTSNIPSKSSISCRQFSLEHDTGVLLEFEGEFENELTMGHGTTASPGSPPVIVGSSKYASDIFTVDATTGAIGCDWIELDGTHSSPIYIYRVGGRAYPVGNLAAFNTAFGSVSATSKYDITLKAVFI</sequence>
<keyword evidence="3" id="KW-1185">Reference proteome</keyword>
<reference evidence="2" key="2">
    <citation type="submission" date="2023-05" db="EMBL/GenBank/DDBJ databases">
        <authorList>
            <consortium name="Lawrence Berkeley National Laboratory"/>
            <person name="Steindorff A."/>
            <person name="Hensen N."/>
            <person name="Bonometti L."/>
            <person name="Westerberg I."/>
            <person name="Brannstrom I.O."/>
            <person name="Guillou S."/>
            <person name="Cros-Aarteil S."/>
            <person name="Calhoun S."/>
            <person name="Haridas S."/>
            <person name="Kuo A."/>
            <person name="Mondo S."/>
            <person name="Pangilinan J."/>
            <person name="Riley R."/>
            <person name="Labutti K."/>
            <person name="Andreopoulos B."/>
            <person name="Lipzen A."/>
            <person name="Chen C."/>
            <person name="Yanf M."/>
            <person name="Daum C."/>
            <person name="Ng V."/>
            <person name="Clum A."/>
            <person name="Ohm R."/>
            <person name="Martin F."/>
            <person name="Silar P."/>
            <person name="Natvig D."/>
            <person name="Lalanne C."/>
            <person name="Gautier V."/>
            <person name="Ament-Velasquez S.L."/>
            <person name="Kruys A."/>
            <person name="Hutchinson M.I."/>
            <person name="Powell A.J."/>
            <person name="Barry K."/>
            <person name="Miller A.N."/>
            <person name="Grigoriev I.V."/>
            <person name="Debuchy R."/>
            <person name="Gladieux P."/>
            <person name="Thoren M.H."/>
            <person name="Johannesson H."/>
        </authorList>
    </citation>
    <scope>NUCLEOTIDE SEQUENCE</scope>
    <source>
        <strain evidence="2">PSN293</strain>
    </source>
</reference>
<gene>
    <name evidence="2" type="ORF">QBC37DRAFT_387290</name>
</gene>